<protein>
    <submittedName>
        <fullName evidence="1">Uncharacterized protein</fullName>
    </submittedName>
</protein>
<dbReference type="EnsemblPlants" id="AVESA.00010b.r2.7CG0657560.1">
    <property type="protein sequence ID" value="AVESA.00010b.r2.7CG0657560.1.CDS"/>
    <property type="gene ID" value="AVESA.00010b.r2.7CG0657560"/>
</dbReference>
<accession>A0ACD5ZTC6</accession>
<proteinExistence type="predicted"/>
<sequence length="284" mass="32185">MPPPLVLEFNGELLNTFEEEFGELRAWKEYPYKVTNPDSWEYVWGLLPRDVVTNISRSVVKLASFKGSVRFFACTGLIIKWPGAKGMRPVILTSASLVRSRDNDIEKNLTIDVFLPPGQHAKGTLIYYHLEFNLAIISLDKGIHCIRPVDLCRKEDLSKPVVAIGRQIKEGFLMATEGEVYGGPYPEPNPSTCDYGKSTCKINKAGIGGPLVNFDGAFVGMNHYNGEETWFLRRRKIVEILIEEINWRRERGVSMGKLHGLRRPSQMPYIISAPQYLFVVAYTE</sequence>
<keyword evidence="2" id="KW-1185">Reference proteome</keyword>
<dbReference type="Proteomes" id="UP001732700">
    <property type="component" value="Chromosome 7C"/>
</dbReference>
<name>A0ACD5ZTC6_AVESA</name>
<evidence type="ECO:0000313" key="2">
    <source>
        <dbReference type="Proteomes" id="UP001732700"/>
    </source>
</evidence>
<organism evidence="1 2">
    <name type="scientific">Avena sativa</name>
    <name type="common">Oat</name>
    <dbReference type="NCBI Taxonomy" id="4498"/>
    <lineage>
        <taxon>Eukaryota</taxon>
        <taxon>Viridiplantae</taxon>
        <taxon>Streptophyta</taxon>
        <taxon>Embryophyta</taxon>
        <taxon>Tracheophyta</taxon>
        <taxon>Spermatophyta</taxon>
        <taxon>Magnoliopsida</taxon>
        <taxon>Liliopsida</taxon>
        <taxon>Poales</taxon>
        <taxon>Poaceae</taxon>
        <taxon>BOP clade</taxon>
        <taxon>Pooideae</taxon>
        <taxon>Poodae</taxon>
        <taxon>Poeae</taxon>
        <taxon>Poeae Chloroplast Group 1 (Aveneae type)</taxon>
        <taxon>Aveninae</taxon>
        <taxon>Avena</taxon>
    </lineage>
</organism>
<evidence type="ECO:0000313" key="1">
    <source>
        <dbReference type="EnsemblPlants" id="AVESA.00010b.r2.7CG0657560.1.CDS"/>
    </source>
</evidence>
<reference evidence="1" key="1">
    <citation type="submission" date="2021-05" db="EMBL/GenBank/DDBJ databases">
        <authorList>
            <person name="Scholz U."/>
            <person name="Mascher M."/>
            <person name="Fiebig A."/>
        </authorList>
    </citation>
    <scope>NUCLEOTIDE SEQUENCE [LARGE SCALE GENOMIC DNA]</scope>
</reference>
<reference evidence="1" key="2">
    <citation type="submission" date="2025-09" db="UniProtKB">
        <authorList>
            <consortium name="EnsemblPlants"/>
        </authorList>
    </citation>
    <scope>IDENTIFICATION</scope>
</reference>